<sequence>MAIIKIIDKGDNVLTLPEDALNIKRLAEHLGVPVATFHAWCHRLGLTGAILKAKQRNAD</sequence>
<reference evidence="1 2" key="1">
    <citation type="submission" date="2018-12" db="EMBL/GenBank/DDBJ databases">
        <authorList>
            <consortium name="Pathogen Informatics"/>
        </authorList>
    </citation>
    <scope>NUCLEOTIDE SEQUENCE [LARGE SCALE GENOMIC DNA]</scope>
    <source>
        <strain evidence="1 2">NCTC9419</strain>
    </source>
</reference>
<protein>
    <submittedName>
        <fullName evidence="1">Uncharacterized protein</fullName>
    </submittedName>
</protein>
<dbReference type="EMBL" id="LR134155">
    <property type="protein sequence ID" value="VEA73362.1"/>
    <property type="molecule type" value="Genomic_DNA"/>
</dbReference>
<dbReference type="Proteomes" id="UP000271603">
    <property type="component" value="Chromosome"/>
</dbReference>
<organism evidence="1 2">
    <name type="scientific">Serratia rubidaea</name>
    <name type="common">Serratia marinorubra</name>
    <dbReference type="NCBI Taxonomy" id="61652"/>
    <lineage>
        <taxon>Bacteria</taxon>
        <taxon>Pseudomonadati</taxon>
        <taxon>Pseudomonadota</taxon>
        <taxon>Gammaproteobacteria</taxon>
        <taxon>Enterobacterales</taxon>
        <taxon>Yersiniaceae</taxon>
        <taxon>Serratia</taxon>
    </lineage>
</organism>
<dbReference type="AlphaFoldDB" id="A0A3S4GFT9"/>
<accession>A0A3S4GFT9</accession>
<evidence type="ECO:0000313" key="2">
    <source>
        <dbReference type="Proteomes" id="UP000271603"/>
    </source>
</evidence>
<proteinExistence type="predicted"/>
<evidence type="ECO:0000313" key="1">
    <source>
        <dbReference type="EMBL" id="VEA73362.1"/>
    </source>
</evidence>
<name>A0A3S4GFT9_SERRU</name>
<gene>
    <name evidence="1" type="ORF">NCTC9419_04991</name>
</gene>